<dbReference type="AlphaFoldDB" id="A0A1G8E7M9"/>
<organism evidence="6 7">
    <name type="scientific">Chitinophaga filiformis</name>
    <name type="common">Myxococcus filiformis</name>
    <name type="synonym">Flexibacter filiformis</name>
    <dbReference type="NCBI Taxonomy" id="104663"/>
    <lineage>
        <taxon>Bacteria</taxon>
        <taxon>Pseudomonadati</taxon>
        <taxon>Bacteroidota</taxon>
        <taxon>Chitinophagia</taxon>
        <taxon>Chitinophagales</taxon>
        <taxon>Chitinophagaceae</taxon>
        <taxon>Chitinophaga</taxon>
    </lineage>
</organism>
<evidence type="ECO:0000256" key="4">
    <source>
        <dbReference type="RuleBase" id="RU361169"/>
    </source>
</evidence>
<proteinExistence type="inferred from homology"/>
<dbReference type="STRING" id="104663.SAMN04488121_11724"/>
<name>A0A1G8E7M9_CHIFI</name>
<dbReference type="RefSeq" id="WP_089839030.1">
    <property type="nucleotide sequence ID" value="NZ_FNBN01000017.1"/>
</dbReference>
<sequence length="521" mass="57429">MRKLLILCLSCIGFTTTAQVKVHIPTIDEVGPARLTENIAPVHAPFPMPAFKKPVFPSYTITIKGKGDTQTKDIQQAIDAVSKRGGGTVNIPAGNWHTGRITLKSNVNLHLKENAVLNFSGEVADYLPVVFTRTEGVEVMSLGACIYANGQHNIAVTGKGKLVGPPANCPVRKQVMRQDVIENVVAANKPVAERVYDGHNGGPVYLPMFVSVVNCKNVFLEGIQLENTPFWNIVPIYCDNVIIRGITVNSVGIPSGDGIDIESSRNVLVEYCTLNCGDDCFTLKAGRGEDGLRIGKPTENVVIRFCLARQGHGGITVGSETAAMIRNLYVHDVVFDDTEVGLRFKTRRPRGGGGENLYYERIRMRLRLDAFRWDMLGARMYVGALADRLPALPVNKLTPVYRNIHAKDIIVDSARALVRVDGIPESPMTNFNLENVEAHCSKLIQSIDATDMKISNTTIYSLDSLLTFTDSRNIIFQQLRIINPANKIVTNLSGDLTDNIRFENATPQKPEGWETNSWKKK</sequence>
<dbReference type="PANTHER" id="PTHR31339">
    <property type="entry name" value="PECTIN LYASE-RELATED"/>
    <property type="match status" value="1"/>
</dbReference>
<dbReference type="SMART" id="SM00710">
    <property type="entry name" value="PbH1"/>
    <property type="match status" value="5"/>
</dbReference>
<feature type="chain" id="PRO_5011546218" evidence="5">
    <location>
        <begin position="21"/>
        <end position="521"/>
    </location>
</feature>
<evidence type="ECO:0000256" key="3">
    <source>
        <dbReference type="ARBA" id="ARBA00023295"/>
    </source>
</evidence>
<evidence type="ECO:0000256" key="5">
    <source>
        <dbReference type="SAM" id="SignalP"/>
    </source>
</evidence>
<evidence type="ECO:0000313" key="7">
    <source>
        <dbReference type="Proteomes" id="UP000199045"/>
    </source>
</evidence>
<dbReference type="InterPro" id="IPR011050">
    <property type="entry name" value="Pectin_lyase_fold/virulence"/>
</dbReference>
<dbReference type="Gene3D" id="2.160.20.10">
    <property type="entry name" value="Single-stranded right-handed beta-helix, Pectin lyase-like"/>
    <property type="match status" value="1"/>
</dbReference>
<evidence type="ECO:0000313" key="6">
    <source>
        <dbReference type="EMBL" id="SDH65952.1"/>
    </source>
</evidence>
<keyword evidence="3 4" id="KW-0326">Glycosidase</keyword>
<dbReference type="InterPro" id="IPR051801">
    <property type="entry name" value="GH28_Enzymes"/>
</dbReference>
<evidence type="ECO:0000256" key="2">
    <source>
        <dbReference type="ARBA" id="ARBA00022801"/>
    </source>
</evidence>
<dbReference type="Proteomes" id="UP000199045">
    <property type="component" value="Unassembled WGS sequence"/>
</dbReference>
<keyword evidence="2 4" id="KW-0378">Hydrolase</keyword>
<dbReference type="InterPro" id="IPR012334">
    <property type="entry name" value="Pectin_lyas_fold"/>
</dbReference>
<evidence type="ECO:0000256" key="1">
    <source>
        <dbReference type="ARBA" id="ARBA00008834"/>
    </source>
</evidence>
<dbReference type="EMBL" id="FNBN01000017">
    <property type="protein sequence ID" value="SDH65952.1"/>
    <property type="molecule type" value="Genomic_DNA"/>
</dbReference>
<feature type="signal peptide" evidence="5">
    <location>
        <begin position="1"/>
        <end position="20"/>
    </location>
</feature>
<dbReference type="InterPro" id="IPR000743">
    <property type="entry name" value="Glyco_hydro_28"/>
</dbReference>
<dbReference type="GO" id="GO:0005975">
    <property type="term" value="P:carbohydrate metabolic process"/>
    <property type="evidence" value="ECO:0007669"/>
    <property type="project" value="InterPro"/>
</dbReference>
<gene>
    <name evidence="6" type="ORF">SAMN04488121_11724</name>
</gene>
<reference evidence="6 7" key="1">
    <citation type="submission" date="2016-10" db="EMBL/GenBank/DDBJ databases">
        <authorList>
            <person name="de Groot N.N."/>
        </authorList>
    </citation>
    <scope>NUCLEOTIDE SEQUENCE [LARGE SCALE GENOMIC DNA]</scope>
    <source>
        <strain evidence="6 7">DSM 527</strain>
    </source>
</reference>
<dbReference type="InterPro" id="IPR006626">
    <property type="entry name" value="PbH1"/>
</dbReference>
<dbReference type="PANTHER" id="PTHR31339:SF9">
    <property type="entry name" value="PLASMIN AND FIBRONECTIN-BINDING PROTEIN A"/>
    <property type="match status" value="1"/>
</dbReference>
<comment type="similarity">
    <text evidence="1 4">Belongs to the glycosyl hydrolase 28 family.</text>
</comment>
<dbReference type="Pfam" id="PF00295">
    <property type="entry name" value="Glyco_hydro_28"/>
    <property type="match status" value="1"/>
</dbReference>
<protein>
    <submittedName>
        <fullName evidence="6">Glycosyl hydrolases family 28</fullName>
    </submittedName>
</protein>
<dbReference type="GO" id="GO:0004650">
    <property type="term" value="F:polygalacturonase activity"/>
    <property type="evidence" value="ECO:0007669"/>
    <property type="project" value="InterPro"/>
</dbReference>
<accession>A0A1G8E7M9</accession>
<dbReference type="OrthoDB" id="9795222at2"/>
<dbReference type="SUPFAM" id="SSF51126">
    <property type="entry name" value="Pectin lyase-like"/>
    <property type="match status" value="1"/>
</dbReference>
<keyword evidence="5" id="KW-0732">Signal</keyword>